<protein>
    <submittedName>
        <fullName evidence="3">LysM peptidoglycan-binding domain-containing protein</fullName>
    </submittedName>
</protein>
<proteinExistence type="predicted"/>
<dbReference type="Gene3D" id="3.10.350.10">
    <property type="entry name" value="LysM domain"/>
    <property type="match status" value="1"/>
</dbReference>
<evidence type="ECO:0000256" key="1">
    <source>
        <dbReference type="SAM" id="MobiDB-lite"/>
    </source>
</evidence>
<dbReference type="EMBL" id="CP034170">
    <property type="protein sequence ID" value="AZI57652.1"/>
    <property type="molecule type" value="Genomic_DNA"/>
</dbReference>
<evidence type="ECO:0000313" key="4">
    <source>
        <dbReference type="Proteomes" id="UP000268084"/>
    </source>
</evidence>
<gene>
    <name evidence="3" type="ORF">EH165_05280</name>
</gene>
<dbReference type="Pfam" id="PF01476">
    <property type="entry name" value="LysM"/>
    <property type="match status" value="1"/>
</dbReference>
<dbReference type="InterPro" id="IPR036779">
    <property type="entry name" value="LysM_dom_sf"/>
</dbReference>
<dbReference type="AlphaFoldDB" id="A0A3G8ZJX5"/>
<feature type="domain" description="LysM" evidence="2">
    <location>
        <begin position="215"/>
        <end position="264"/>
    </location>
</feature>
<reference evidence="3 4" key="2">
    <citation type="submission" date="2018-12" db="EMBL/GenBank/DDBJ databases">
        <title>Nakamurella antarcticus sp. nov., isolated from Antarctica South Shetland Islands soil.</title>
        <authorList>
            <person name="Peng F."/>
        </authorList>
    </citation>
    <scope>NUCLEOTIDE SEQUENCE [LARGE SCALE GENOMIC DNA]</scope>
    <source>
        <strain evidence="3 4">S14-144</strain>
    </source>
</reference>
<organism evidence="3 4">
    <name type="scientific">Nakamurella antarctica</name>
    <dbReference type="NCBI Taxonomy" id="1902245"/>
    <lineage>
        <taxon>Bacteria</taxon>
        <taxon>Bacillati</taxon>
        <taxon>Actinomycetota</taxon>
        <taxon>Actinomycetes</taxon>
        <taxon>Nakamurellales</taxon>
        <taxon>Nakamurellaceae</taxon>
        <taxon>Nakamurella</taxon>
    </lineage>
</organism>
<dbReference type="InterPro" id="IPR018392">
    <property type="entry name" value="LysM"/>
</dbReference>
<feature type="region of interest" description="Disordered" evidence="1">
    <location>
        <begin position="53"/>
        <end position="83"/>
    </location>
</feature>
<dbReference type="OrthoDB" id="5084290at2"/>
<keyword evidence="4" id="KW-1185">Reference proteome</keyword>
<dbReference type="Proteomes" id="UP000268084">
    <property type="component" value="Chromosome"/>
</dbReference>
<evidence type="ECO:0000259" key="2">
    <source>
        <dbReference type="SMART" id="SM00257"/>
    </source>
</evidence>
<feature type="compositionally biased region" description="Polar residues" evidence="1">
    <location>
        <begin position="61"/>
        <end position="78"/>
    </location>
</feature>
<sequence length="267" mass="28457">MARRLPAPFEKRLSVLVRILRNAGHRTQVNGAIRPGAVESFGLASDREMGREEDGAAMNGQVASRQEQDESGQMMSEQGRSDRGIRWQRLRDVRVSSYAVGGGRSPARSSLLELEGGSWVGASMEQGTATSLPIAPTRRRARTVGTRRPPIAPIATAFERSTISGSRGCARQATSDSGYRMSQWARLSITISVAATGVLLLLGGFGPSAHLPTEQLTVAPGQSLWTIAQTVAPDVDPRITVNQIMDINGMDSEVLAAGEVLLVPVAG</sequence>
<dbReference type="SUPFAM" id="SSF54106">
    <property type="entry name" value="LysM domain"/>
    <property type="match status" value="1"/>
</dbReference>
<dbReference type="KEGG" id="nak:EH165_05280"/>
<dbReference type="CDD" id="cd00118">
    <property type="entry name" value="LysM"/>
    <property type="match status" value="1"/>
</dbReference>
<accession>A0A3G8ZJX5</accession>
<name>A0A3G8ZJX5_9ACTN</name>
<reference evidence="3 4" key="1">
    <citation type="submission" date="2018-11" db="EMBL/GenBank/DDBJ databases">
        <authorList>
            <person name="Da X."/>
        </authorList>
    </citation>
    <scope>NUCLEOTIDE SEQUENCE [LARGE SCALE GENOMIC DNA]</scope>
    <source>
        <strain evidence="3 4">S14-144</strain>
    </source>
</reference>
<evidence type="ECO:0000313" key="3">
    <source>
        <dbReference type="EMBL" id="AZI57652.1"/>
    </source>
</evidence>
<dbReference type="SMART" id="SM00257">
    <property type="entry name" value="LysM"/>
    <property type="match status" value="1"/>
</dbReference>